<evidence type="ECO:0000313" key="3">
    <source>
        <dbReference type="Proteomes" id="UP001139534"/>
    </source>
</evidence>
<feature type="domain" description="ORC1/DEAH AAA+ ATPase" evidence="1">
    <location>
        <begin position="40"/>
        <end position="169"/>
    </location>
</feature>
<protein>
    <submittedName>
        <fullName evidence="2">AAA family ATPase</fullName>
    </submittedName>
</protein>
<dbReference type="EMBL" id="JALPRK010000005">
    <property type="protein sequence ID" value="MCK8487062.1"/>
    <property type="molecule type" value="Genomic_DNA"/>
</dbReference>
<comment type="caution">
    <text evidence="2">The sequence shown here is derived from an EMBL/GenBank/DDBJ whole genome shotgun (WGS) entry which is preliminary data.</text>
</comment>
<dbReference type="SUPFAM" id="SSF52540">
    <property type="entry name" value="P-loop containing nucleoside triphosphate hydrolases"/>
    <property type="match status" value="1"/>
</dbReference>
<dbReference type="PANTHER" id="PTHR35894">
    <property type="entry name" value="GENERAL SECRETION PATHWAY PROTEIN A-RELATED"/>
    <property type="match status" value="1"/>
</dbReference>
<dbReference type="InterPro" id="IPR027417">
    <property type="entry name" value="P-loop_NTPase"/>
</dbReference>
<dbReference type="RefSeq" id="WP_248551273.1">
    <property type="nucleotide sequence ID" value="NZ_JALPRK010000005.1"/>
</dbReference>
<proteinExistence type="predicted"/>
<sequence length="274" mass="30894">MTTLTAPVVQPFSKELNTSCCFESRSYKEALARLNLMIQNRYLGVLTGEVGGGKSTLIRRLFADLDDMTYAPIYLCKAGLKPRDFYGAMLTHMGVEPCYNVGKARQQWEEALQARTAQGERMMVVVVDEAHEMSDAMLSELRFVMNHNMDSCSLFPLILVGQPELRKILRLKKHEATVQRIGMQYHLTAMTKEETYGYIRHHMKVAQMDKPLFAEGALQRVFAASQGLPRVTNQICTQTLLDVTNKDLEVIEESHIARVLADMDRQRGIGGSSS</sequence>
<name>A0A9X1XXH7_9BACL</name>
<gene>
    <name evidence="2" type="ORF">M0651_07765</name>
</gene>
<dbReference type="GO" id="GO:0016887">
    <property type="term" value="F:ATP hydrolysis activity"/>
    <property type="evidence" value="ECO:0007669"/>
    <property type="project" value="InterPro"/>
</dbReference>
<dbReference type="PANTHER" id="PTHR35894:SF1">
    <property type="entry name" value="PHOSPHORIBULOKINASE _ URIDINE KINASE FAMILY"/>
    <property type="match status" value="1"/>
</dbReference>
<accession>A0A9X1XXH7</accession>
<evidence type="ECO:0000259" key="1">
    <source>
        <dbReference type="Pfam" id="PF13401"/>
    </source>
</evidence>
<evidence type="ECO:0000313" key="2">
    <source>
        <dbReference type="EMBL" id="MCK8487062.1"/>
    </source>
</evidence>
<dbReference type="AlphaFoldDB" id="A0A9X1XXH7"/>
<reference evidence="2" key="1">
    <citation type="submission" date="2022-04" db="EMBL/GenBank/DDBJ databases">
        <authorList>
            <person name="Seo M.-J."/>
        </authorList>
    </citation>
    <scope>NUCLEOTIDE SEQUENCE</scope>
    <source>
        <strain evidence="2">MBLB2552</strain>
    </source>
</reference>
<dbReference type="Pfam" id="PF13401">
    <property type="entry name" value="AAA_22"/>
    <property type="match status" value="1"/>
</dbReference>
<organism evidence="2 3">
    <name type="scientific">Paenibacillus mellifer</name>
    <dbReference type="NCBI Taxonomy" id="2937794"/>
    <lineage>
        <taxon>Bacteria</taxon>
        <taxon>Bacillati</taxon>
        <taxon>Bacillota</taxon>
        <taxon>Bacilli</taxon>
        <taxon>Bacillales</taxon>
        <taxon>Paenibacillaceae</taxon>
        <taxon>Paenibacillus</taxon>
    </lineage>
</organism>
<dbReference type="Proteomes" id="UP001139534">
    <property type="component" value="Unassembled WGS sequence"/>
</dbReference>
<dbReference type="Gene3D" id="3.40.50.300">
    <property type="entry name" value="P-loop containing nucleotide triphosphate hydrolases"/>
    <property type="match status" value="1"/>
</dbReference>
<keyword evidence="3" id="KW-1185">Reference proteome</keyword>
<dbReference type="InterPro" id="IPR052026">
    <property type="entry name" value="ExeA_AAA_ATPase_DNA-bind"/>
</dbReference>
<dbReference type="InterPro" id="IPR049945">
    <property type="entry name" value="AAA_22"/>
</dbReference>